<dbReference type="AlphaFoldDB" id="A0A9D3VVI6"/>
<dbReference type="Proteomes" id="UP000828251">
    <property type="component" value="Unassembled WGS sequence"/>
</dbReference>
<organism evidence="1 2">
    <name type="scientific">Gossypium stocksii</name>
    <dbReference type="NCBI Taxonomy" id="47602"/>
    <lineage>
        <taxon>Eukaryota</taxon>
        <taxon>Viridiplantae</taxon>
        <taxon>Streptophyta</taxon>
        <taxon>Embryophyta</taxon>
        <taxon>Tracheophyta</taxon>
        <taxon>Spermatophyta</taxon>
        <taxon>Magnoliopsida</taxon>
        <taxon>eudicotyledons</taxon>
        <taxon>Gunneridae</taxon>
        <taxon>Pentapetalae</taxon>
        <taxon>rosids</taxon>
        <taxon>malvids</taxon>
        <taxon>Malvales</taxon>
        <taxon>Malvaceae</taxon>
        <taxon>Malvoideae</taxon>
        <taxon>Gossypium</taxon>
    </lineage>
</organism>
<keyword evidence="2" id="KW-1185">Reference proteome</keyword>
<dbReference type="OrthoDB" id="1114054at2759"/>
<evidence type="ECO:0000313" key="1">
    <source>
        <dbReference type="EMBL" id="KAH1097468.1"/>
    </source>
</evidence>
<name>A0A9D3VVI6_9ROSI</name>
<comment type="caution">
    <text evidence="1">The sequence shown here is derived from an EMBL/GenBank/DDBJ whole genome shotgun (WGS) entry which is preliminary data.</text>
</comment>
<dbReference type="EMBL" id="JAIQCV010000005">
    <property type="protein sequence ID" value="KAH1097468.1"/>
    <property type="molecule type" value="Genomic_DNA"/>
</dbReference>
<evidence type="ECO:0000313" key="2">
    <source>
        <dbReference type="Proteomes" id="UP000828251"/>
    </source>
</evidence>
<reference evidence="1 2" key="1">
    <citation type="journal article" date="2021" name="Plant Biotechnol. J.">
        <title>Multi-omics assisted identification of the key and species-specific regulatory components of drought-tolerant mechanisms in Gossypium stocksii.</title>
        <authorList>
            <person name="Yu D."/>
            <person name="Ke L."/>
            <person name="Zhang D."/>
            <person name="Wu Y."/>
            <person name="Sun Y."/>
            <person name="Mei J."/>
            <person name="Sun J."/>
            <person name="Sun Y."/>
        </authorList>
    </citation>
    <scope>NUCLEOTIDE SEQUENCE [LARGE SCALE GENOMIC DNA]</scope>
    <source>
        <strain evidence="2">cv. E1</strain>
        <tissue evidence="1">Leaf</tissue>
    </source>
</reference>
<proteinExistence type="predicted"/>
<gene>
    <name evidence="1" type="ORF">J1N35_014389</name>
</gene>
<protein>
    <submittedName>
        <fullName evidence="1">Uncharacterized protein</fullName>
    </submittedName>
</protein>
<sequence>MNFGSCDIDEFARYLLANRPLPNVCTPGAPSSANQDLIELPKGPMTQARTKQLQEALTALLVRIWDDTESFDVGEAVDNSLKAQCTLLQTDFSSSPALLAQFSSNQLT</sequence>
<accession>A0A9D3VVI6</accession>